<reference evidence="1 2" key="1">
    <citation type="journal article" date="2021" name="Elife">
        <title>Chloroplast acquisition without the gene transfer in kleptoplastic sea slugs, Plakobranchus ocellatus.</title>
        <authorList>
            <person name="Maeda T."/>
            <person name="Takahashi S."/>
            <person name="Yoshida T."/>
            <person name="Shimamura S."/>
            <person name="Takaki Y."/>
            <person name="Nagai Y."/>
            <person name="Toyoda A."/>
            <person name="Suzuki Y."/>
            <person name="Arimoto A."/>
            <person name="Ishii H."/>
            <person name="Satoh N."/>
            <person name="Nishiyama T."/>
            <person name="Hasebe M."/>
            <person name="Maruyama T."/>
            <person name="Minagawa J."/>
            <person name="Obokata J."/>
            <person name="Shigenobu S."/>
        </authorList>
    </citation>
    <scope>NUCLEOTIDE SEQUENCE [LARGE SCALE GENOMIC DNA]</scope>
</reference>
<dbReference type="Proteomes" id="UP000735302">
    <property type="component" value="Unassembled WGS sequence"/>
</dbReference>
<evidence type="ECO:0000313" key="2">
    <source>
        <dbReference type="Proteomes" id="UP000735302"/>
    </source>
</evidence>
<protein>
    <submittedName>
        <fullName evidence="1">Uncharacterized protein</fullName>
    </submittedName>
</protein>
<name>A0AAV4CVN0_9GAST</name>
<comment type="caution">
    <text evidence="1">The sequence shown here is derived from an EMBL/GenBank/DDBJ whole genome shotgun (WGS) entry which is preliminary data.</text>
</comment>
<dbReference type="EMBL" id="BLXT01007028">
    <property type="protein sequence ID" value="GFO35925.1"/>
    <property type="molecule type" value="Genomic_DNA"/>
</dbReference>
<keyword evidence="2" id="KW-1185">Reference proteome</keyword>
<dbReference type="AlphaFoldDB" id="A0AAV4CVN0"/>
<evidence type="ECO:0000313" key="1">
    <source>
        <dbReference type="EMBL" id="GFO35925.1"/>
    </source>
</evidence>
<sequence>MDRGDFKARTRTLDKKGRRWCGITDSEPTLKSAGTFLSQVRAHHTTNALTNQMPECLRSSCWKQPMSTKTKYKKKTNSCWMGTGRGFKSEALDLCNCQSECANLGATKAPDILMPPSIFEDSIEE</sequence>
<gene>
    <name evidence="1" type="ORF">PoB_006243000</name>
</gene>
<organism evidence="1 2">
    <name type="scientific">Plakobranchus ocellatus</name>
    <dbReference type="NCBI Taxonomy" id="259542"/>
    <lineage>
        <taxon>Eukaryota</taxon>
        <taxon>Metazoa</taxon>
        <taxon>Spiralia</taxon>
        <taxon>Lophotrochozoa</taxon>
        <taxon>Mollusca</taxon>
        <taxon>Gastropoda</taxon>
        <taxon>Heterobranchia</taxon>
        <taxon>Euthyneura</taxon>
        <taxon>Panpulmonata</taxon>
        <taxon>Sacoglossa</taxon>
        <taxon>Placobranchoidea</taxon>
        <taxon>Plakobranchidae</taxon>
        <taxon>Plakobranchus</taxon>
    </lineage>
</organism>
<proteinExistence type="predicted"/>
<accession>A0AAV4CVN0</accession>